<dbReference type="PROSITE" id="PS50048">
    <property type="entry name" value="ZN2_CY6_FUNGAL_2"/>
    <property type="match status" value="1"/>
</dbReference>
<dbReference type="HOGENOM" id="CLU_023880_5_0_1"/>
<protein>
    <recommendedName>
        <fullName evidence="6">Zn(2)-C6 fungal-type domain-containing protein</fullName>
    </recommendedName>
</protein>
<dbReference type="AlphaFoldDB" id="G9N0Y7"/>
<dbReference type="GO" id="GO:0000981">
    <property type="term" value="F:DNA-binding transcription factor activity, RNA polymerase II-specific"/>
    <property type="evidence" value="ECO:0007669"/>
    <property type="project" value="InterPro"/>
</dbReference>
<dbReference type="CDD" id="cd12148">
    <property type="entry name" value="fungal_TF_MHR"/>
    <property type="match status" value="1"/>
</dbReference>
<dbReference type="GO" id="GO:0006351">
    <property type="term" value="P:DNA-templated transcription"/>
    <property type="evidence" value="ECO:0007669"/>
    <property type="project" value="InterPro"/>
</dbReference>
<evidence type="ECO:0000259" key="6">
    <source>
        <dbReference type="PROSITE" id="PS50048"/>
    </source>
</evidence>
<dbReference type="GeneID" id="25794500"/>
<evidence type="ECO:0000256" key="3">
    <source>
        <dbReference type="ARBA" id="ARBA00023015"/>
    </source>
</evidence>
<evidence type="ECO:0000256" key="4">
    <source>
        <dbReference type="ARBA" id="ARBA00023163"/>
    </source>
</evidence>
<dbReference type="InterPro" id="IPR007219">
    <property type="entry name" value="XnlR_reg_dom"/>
</dbReference>
<keyword evidence="2" id="KW-0479">Metal-binding</keyword>
<dbReference type="Proteomes" id="UP000007115">
    <property type="component" value="Unassembled WGS sequence"/>
</dbReference>
<dbReference type="STRING" id="413071.G9N0Y7"/>
<reference evidence="7 8" key="1">
    <citation type="journal article" date="2011" name="Genome Biol.">
        <title>Comparative genome sequence analysis underscores mycoparasitism as the ancestral life style of Trichoderma.</title>
        <authorList>
            <person name="Kubicek C.P."/>
            <person name="Herrera-Estrella A."/>
            <person name="Seidl-Seiboth V."/>
            <person name="Martinez D.A."/>
            <person name="Druzhinina I.S."/>
            <person name="Thon M."/>
            <person name="Zeilinger S."/>
            <person name="Casas-Flores S."/>
            <person name="Horwitz B.A."/>
            <person name="Mukherjee P.K."/>
            <person name="Mukherjee M."/>
            <person name="Kredics L."/>
            <person name="Alcaraz L.D."/>
            <person name="Aerts A."/>
            <person name="Antal Z."/>
            <person name="Atanasova L."/>
            <person name="Cervantes-Badillo M.G."/>
            <person name="Challacombe J."/>
            <person name="Chertkov O."/>
            <person name="McCluskey K."/>
            <person name="Coulpier F."/>
            <person name="Deshpande N."/>
            <person name="von Doehren H."/>
            <person name="Ebbole D.J."/>
            <person name="Esquivel-Naranjo E.U."/>
            <person name="Fekete E."/>
            <person name="Flipphi M."/>
            <person name="Glaser F."/>
            <person name="Gomez-Rodriguez E.Y."/>
            <person name="Gruber S."/>
            <person name="Han C."/>
            <person name="Henrissat B."/>
            <person name="Hermosa R."/>
            <person name="Hernandez-Onate M."/>
            <person name="Karaffa L."/>
            <person name="Kosti I."/>
            <person name="Le Crom S."/>
            <person name="Lindquist E."/>
            <person name="Lucas S."/>
            <person name="Luebeck M."/>
            <person name="Luebeck P.S."/>
            <person name="Margeot A."/>
            <person name="Metz B."/>
            <person name="Misra M."/>
            <person name="Nevalainen H."/>
            <person name="Omann M."/>
            <person name="Packer N."/>
            <person name="Perrone G."/>
            <person name="Uresti-Rivera E.E."/>
            <person name="Salamov A."/>
            <person name="Schmoll M."/>
            <person name="Seiboth B."/>
            <person name="Shapiro H."/>
            <person name="Sukno S."/>
            <person name="Tamayo-Ramos J.A."/>
            <person name="Tisch D."/>
            <person name="Wiest A."/>
            <person name="Wilkinson H.H."/>
            <person name="Zhang M."/>
            <person name="Coutinho P.M."/>
            <person name="Kenerley C.M."/>
            <person name="Monte E."/>
            <person name="Baker S.E."/>
            <person name="Grigoriev I.V."/>
        </authorList>
    </citation>
    <scope>NUCLEOTIDE SEQUENCE [LARGE SCALE GENOMIC DNA]</scope>
    <source>
        <strain evidence="8">Gv29-8 / FGSC 10586</strain>
    </source>
</reference>
<name>G9N0Y7_HYPVG</name>
<proteinExistence type="predicted"/>
<dbReference type="OMA" id="LCCEYYL"/>
<gene>
    <name evidence="7" type="ORF">TRIVIDRAFT_46127</name>
</gene>
<feature type="non-terminal residue" evidence="7">
    <location>
        <position position="1"/>
    </location>
</feature>
<dbReference type="Pfam" id="PF04082">
    <property type="entry name" value="Fungal_trans"/>
    <property type="match status" value="1"/>
</dbReference>
<evidence type="ECO:0000313" key="7">
    <source>
        <dbReference type="EMBL" id="EHK19420.1"/>
    </source>
</evidence>
<keyword evidence="4" id="KW-0804">Transcription</keyword>
<dbReference type="eggNOG" id="ENOG502SIXG">
    <property type="taxonomic scope" value="Eukaryota"/>
</dbReference>
<comment type="subcellular location">
    <subcellularLocation>
        <location evidence="1">Nucleus</location>
    </subcellularLocation>
</comment>
<dbReference type="EMBL" id="ABDF02000083">
    <property type="protein sequence ID" value="EHK19420.1"/>
    <property type="molecule type" value="Genomic_DNA"/>
</dbReference>
<sequence length="493" mass="55866">NSQMRSMDKRQKPTNARKACLRCRRSKRKCDRALPKCLLCRRRQEDCQYETITLSCSGSVRSPGTNPTSSPDELFSPQRIKTAIIEKISDIEPKDIVSAYSRTIHPWFPIIAESRVGDQLPDTWNDASIDFTLLCLTIMLLCTIPDSKSLADTNISVLKDLYLSAKRWIALIEGIGANSTEIVQSRLFVTVFEVAHGLYPAAYISISAAARAAEMLKKAGGLETASYNPYTDEEKVESCMTWAAVKILDRYIAIESGEYPPVTRRIHTNEVDLPYSELPFAVSTPFSSQRQFLRLYEATSLLDKVHITIYEPTPRISFNLEEGALLVNTLLSLRTVILGEVPNESAIYTSGLLICDTGLLLIYDKCNRERSFNYNMKDHWISATLPLKNIIEDICNIIRPLNAFDDNALGRIPPFVHFLMYKAASILTNSMRDQTNFETNAQILKSLRDFLNLLQARWLAAGRYLSLLDEDTTPRIFKVLETERSEHAPYIIR</sequence>
<dbReference type="InterPro" id="IPR050815">
    <property type="entry name" value="TF_fung"/>
</dbReference>
<dbReference type="GO" id="GO:0005634">
    <property type="term" value="C:nucleus"/>
    <property type="evidence" value="ECO:0007669"/>
    <property type="project" value="UniProtKB-SubCell"/>
</dbReference>
<dbReference type="RefSeq" id="XP_013953621.1">
    <property type="nucleotide sequence ID" value="XM_014098146.1"/>
</dbReference>
<evidence type="ECO:0000313" key="8">
    <source>
        <dbReference type="Proteomes" id="UP000007115"/>
    </source>
</evidence>
<dbReference type="SMART" id="SM00066">
    <property type="entry name" value="GAL4"/>
    <property type="match status" value="1"/>
</dbReference>
<dbReference type="GO" id="GO:0003677">
    <property type="term" value="F:DNA binding"/>
    <property type="evidence" value="ECO:0007669"/>
    <property type="project" value="InterPro"/>
</dbReference>
<dbReference type="VEuPathDB" id="FungiDB:TRIVIDRAFT_46127"/>
<evidence type="ECO:0000256" key="1">
    <source>
        <dbReference type="ARBA" id="ARBA00004123"/>
    </source>
</evidence>
<dbReference type="InterPro" id="IPR001138">
    <property type="entry name" value="Zn2Cys6_DnaBD"/>
</dbReference>
<dbReference type="Gene3D" id="4.10.240.10">
    <property type="entry name" value="Zn(2)-C6 fungal-type DNA-binding domain"/>
    <property type="match status" value="1"/>
</dbReference>
<dbReference type="PANTHER" id="PTHR47338:SF20">
    <property type="entry name" value="ZN(II)2CYS6 TRANSCRIPTION FACTOR (EUROFUNG)"/>
    <property type="match status" value="1"/>
</dbReference>
<dbReference type="PANTHER" id="PTHR47338">
    <property type="entry name" value="ZN(II)2CYS6 TRANSCRIPTION FACTOR (EUROFUNG)-RELATED"/>
    <property type="match status" value="1"/>
</dbReference>
<dbReference type="GO" id="GO:0008270">
    <property type="term" value="F:zinc ion binding"/>
    <property type="evidence" value="ECO:0007669"/>
    <property type="project" value="InterPro"/>
</dbReference>
<keyword evidence="3" id="KW-0805">Transcription regulation</keyword>
<organism evidence="7 8">
    <name type="scientific">Hypocrea virens (strain Gv29-8 / FGSC 10586)</name>
    <name type="common">Gliocladium virens</name>
    <name type="synonym">Trichoderma virens</name>
    <dbReference type="NCBI Taxonomy" id="413071"/>
    <lineage>
        <taxon>Eukaryota</taxon>
        <taxon>Fungi</taxon>
        <taxon>Dikarya</taxon>
        <taxon>Ascomycota</taxon>
        <taxon>Pezizomycotina</taxon>
        <taxon>Sordariomycetes</taxon>
        <taxon>Hypocreomycetidae</taxon>
        <taxon>Hypocreales</taxon>
        <taxon>Hypocreaceae</taxon>
        <taxon>Trichoderma</taxon>
    </lineage>
</organism>
<dbReference type="SUPFAM" id="SSF57701">
    <property type="entry name" value="Zn2/Cys6 DNA-binding domain"/>
    <property type="match status" value="1"/>
</dbReference>
<dbReference type="InterPro" id="IPR036864">
    <property type="entry name" value="Zn2-C6_fun-type_DNA-bd_sf"/>
</dbReference>
<dbReference type="CDD" id="cd00067">
    <property type="entry name" value="GAL4"/>
    <property type="match status" value="1"/>
</dbReference>
<keyword evidence="5" id="KW-0539">Nucleus</keyword>
<dbReference type="PROSITE" id="PS00463">
    <property type="entry name" value="ZN2_CY6_FUNGAL_1"/>
    <property type="match status" value="1"/>
</dbReference>
<evidence type="ECO:0000256" key="5">
    <source>
        <dbReference type="ARBA" id="ARBA00023242"/>
    </source>
</evidence>
<dbReference type="InParanoid" id="G9N0Y7"/>
<comment type="caution">
    <text evidence="7">The sequence shown here is derived from an EMBL/GenBank/DDBJ whole genome shotgun (WGS) entry which is preliminary data.</text>
</comment>
<keyword evidence="8" id="KW-1185">Reference proteome</keyword>
<dbReference type="Pfam" id="PF00172">
    <property type="entry name" value="Zn_clus"/>
    <property type="match status" value="1"/>
</dbReference>
<evidence type="ECO:0000256" key="2">
    <source>
        <dbReference type="ARBA" id="ARBA00022723"/>
    </source>
</evidence>
<feature type="domain" description="Zn(2)-C6 fungal-type" evidence="6">
    <location>
        <begin position="19"/>
        <end position="49"/>
    </location>
</feature>
<accession>G9N0Y7</accession>
<dbReference type="OrthoDB" id="270167at2759"/>